<reference evidence="3" key="1">
    <citation type="submission" date="2021-02" db="EMBL/GenBank/DDBJ databases">
        <authorList>
            <person name="Dougan E. K."/>
            <person name="Rhodes N."/>
            <person name="Thang M."/>
            <person name="Chan C."/>
        </authorList>
    </citation>
    <scope>NUCLEOTIDE SEQUENCE</scope>
</reference>
<keyword evidence="2" id="KW-0812">Transmembrane</keyword>
<accession>A0A812JL98</accession>
<keyword evidence="4" id="KW-1185">Reference proteome</keyword>
<evidence type="ECO:0000256" key="1">
    <source>
        <dbReference type="SAM" id="MobiDB-lite"/>
    </source>
</evidence>
<dbReference type="AlphaFoldDB" id="A0A812JL98"/>
<feature type="transmembrane region" description="Helical" evidence="2">
    <location>
        <begin position="119"/>
        <end position="138"/>
    </location>
</feature>
<feature type="compositionally biased region" description="Basic and acidic residues" evidence="1">
    <location>
        <begin position="280"/>
        <end position="292"/>
    </location>
</feature>
<comment type="caution">
    <text evidence="3">The sequence shown here is derived from an EMBL/GenBank/DDBJ whole genome shotgun (WGS) entry which is preliminary data.</text>
</comment>
<dbReference type="EMBL" id="CAJNIZ010002542">
    <property type="protein sequence ID" value="CAE7211667.1"/>
    <property type="molecule type" value="Genomic_DNA"/>
</dbReference>
<evidence type="ECO:0000313" key="3">
    <source>
        <dbReference type="EMBL" id="CAE7211667.1"/>
    </source>
</evidence>
<feature type="region of interest" description="Disordered" evidence="1">
    <location>
        <begin position="267"/>
        <end position="375"/>
    </location>
</feature>
<evidence type="ECO:0000256" key="2">
    <source>
        <dbReference type="SAM" id="Phobius"/>
    </source>
</evidence>
<feature type="transmembrane region" description="Helical" evidence="2">
    <location>
        <begin position="200"/>
        <end position="221"/>
    </location>
</feature>
<gene>
    <name evidence="3" type="ORF">SPIL2461_LOCUS2338</name>
</gene>
<name>A0A812JL98_SYMPI</name>
<evidence type="ECO:0000313" key="4">
    <source>
        <dbReference type="Proteomes" id="UP000649617"/>
    </source>
</evidence>
<protein>
    <submittedName>
        <fullName evidence="3">Uncharacterized protein</fullName>
    </submittedName>
</protein>
<dbReference type="Proteomes" id="UP000649617">
    <property type="component" value="Unassembled WGS sequence"/>
</dbReference>
<organism evidence="3 4">
    <name type="scientific">Symbiodinium pilosum</name>
    <name type="common">Dinoflagellate</name>
    <dbReference type="NCBI Taxonomy" id="2952"/>
    <lineage>
        <taxon>Eukaryota</taxon>
        <taxon>Sar</taxon>
        <taxon>Alveolata</taxon>
        <taxon>Dinophyceae</taxon>
        <taxon>Suessiales</taxon>
        <taxon>Symbiodiniaceae</taxon>
        <taxon>Symbiodinium</taxon>
    </lineage>
</organism>
<keyword evidence="2" id="KW-0472">Membrane</keyword>
<feature type="non-terminal residue" evidence="3">
    <location>
        <position position="375"/>
    </location>
</feature>
<feature type="compositionally biased region" description="Basic residues" evidence="1">
    <location>
        <begin position="314"/>
        <end position="324"/>
    </location>
</feature>
<sequence>MHMSSRSVAAVLTDADSFDDCIEKQAHFGMTLSRSTTETTTPGAATLDGCLGLAVSDASTAADSPEFRDALRVVLAKAAGPEVLPEYVVDLNFLAGSGCDAGRLLFEARRLQQQESLRVDYLIVFPTSLGLAVAVALAETSQKGLETVTVEAATRWLKEEVAQVPALHGLEVAVATKSVALSLSAEAAELVAQTTADSTALLIVIGFAALLFPTCLCVISWRCRKRLAPSAAVPETPEPKLSAEVWPEPTMDVCDIRRTSLLDDTDFQQYDPAEAADVPEETRQLETDETNSKKKRLVPKGRERAKMGSPVAVKRGKSPRRLIPKARAIEEPTQELSSEEDVEVFRWPVPEAPPEEEVLEPKKLTQPKKLIPKKV</sequence>
<proteinExistence type="predicted"/>
<dbReference type="OrthoDB" id="425283at2759"/>
<keyword evidence="2" id="KW-1133">Transmembrane helix</keyword>